<evidence type="ECO:0000313" key="2">
    <source>
        <dbReference type="EMBL" id="MEN7429656.1"/>
    </source>
</evidence>
<dbReference type="RefSeq" id="WP_346787609.1">
    <property type="nucleotide sequence ID" value="NZ_JAYFSJ010000002.1"/>
</dbReference>
<comment type="caution">
    <text evidence="2">The sequence shown here is derived from an EMBL/GenBank/DDBJ whole genome shotgun (WGS) entry which is preliminary data.</text>
</comment>
<dbReference type="EMBL" id="JAYFSJ010000002">
    <property type="protein sequence ID" value="MEN7429656.1"/>
    <property type="molecule type" value="Genomic_DNA"/>
</dbReference>
<reference evidence="2 3" key="1">
    <citation type="submission" date="2023-12" db="EMBL/GenBank/DDBJ databases">
        <title>Chromobacterium sp. strain TRC.1.1.SA producing antimicrobial pigment.</title>
        <authorList>
            <person name="Verma N."/>
            <person name="Choksket S."/>
            <person name="Pinnaka A.K."/>
            <person name="Korpole S."/>
        </authorList>
    </citation>
    <scope>NUCLEOTIDE SEQUENCE [LARGE SCALE GENOMIC DNA]</scope>
    <source>
        <strain evidence="2 3">TRC1.1.SA</strain>
    </source>
</reference>
<feature type="region of interest" description="Disordered" evidence="1">
    <location>
        <begin position="93"/>
        <end position="121"/>
    </location>
</feature>
<evidence type="ECO:0000256" key="1">
    <source>
        <dbReference type="SAM" id="MobiDB-lite"/>
    </source>
</evidence>
<protein>
    <submittedName>
        <fullName evidence="2">HK97 gp10 family phage protein</fullName>
    </submittedName>
</protein>
<proteinExistence type="predicted"/>
<dbReference type="Proteomes" id="UP001405405">
    <property type="component" value="Unassembled WGS sequence"/>
</dbReference>
<dbReference type="Pfam" id="PF04883">
    <property type="entry name" value="HK97-gp10_like"/>
    <property type="match status" value="1"/>
</dbReference>
<accession>A0ABV0CEP7</accession>
<name>A0ABV0CEP7_9NEIS</name>
<evidence type="ECO:0000313" key="3">
    <source>
        <dbReference type="Proteomes" id="UP001405405"/>
    </source>
</evidence>
<organism evidence="2 3">
    <name type="scientific">Chromobacterium indicum</name>
    <dbReference type="NCBI Taxonomy" id="3110228"/>
    <lineage>
        <taxon>Bacteria</taxon>
        <taxon>Pseudomonadati</taxon>
        <taxon>Pseudomonadota</taxon>
        <taxon>Betaproteobacteria</taxon>
        <taxon>Neisseriales</taxon>
        <taxon>Chromobacteriaceae</taxon>
        <taxon>Chromobacterium</taxon>
    </lineage>
</organism>
<gene>
    <name evidence="2" type="ORF">VA599_02795</name>
</gene>
<keyword evidence="3" id="KW-1185">Reference proteome</keyword>
<feature type="compositionally biased region" description="Basic and acidic residues" evidence="1">
    <location>
        <begin position="100"/>
        <end position="109"/>
    </location>
</feature>
<sequence length="155" mass="17063">METVEGIGEVLRALDSVPRRLQTKVLRRGLRRGAALVRDHARRLVRRRSGVLAKSIVVAGSRGGGRRGVIAYRVALQRRAWYGRLLEYGHMKRGRGRKAKGGEARRAAAREASQGAGQMVPPYPFMRPAAERLPEALTVVGDTVRSALESGELTR</sequence>
<dbReference type="InterPro" id="IPR010064">
    <property type="entry name" value="HK97-gp10_tail"/>
</dbReference>